<protein>
    <submittedName>
        <fullName evidence="2">DUF1990 domain-containing protein</fullName>
    </submittedName>
</protein>
<proteinExistence type="predicted"/>
<evidence type="ECO:0000259" key="1">
    <source>
        <dbReference type="Pfam" id="PF09348"/>
    </source>
</evidence>
<evidence type="ECO:0000313" key="2">
    <source>
        <dbReference type="EMBL" id="NJC69535.1"/>
    </source>
</evidence>
<reference evidence="2 3" key="1">
    <citation type="submission" date="2020-03" db="EMBL/GenBank/DDBJ databases">
        <title>WGS of the type strain of Planosporangium spp.</title>
        <authorList>
            <person name="Thawai C."/>
        </authorList>
    </citation>
    <scope>NUCLEOTIDE SEQUENCE [LARGE SCALE GENOMIC DNA]</scope>
    <source>
        <strain evidence="2 3">TBRC 5610</strain>
    </source>
</reference>
<dbReference type="Pfam" id="PF09348">
    <property type="entry name" value="DUF1990"/>
    <property type="match status" value="1"/>
</dbReference>
<organism evidence="2 3">
    <name type="scientific">Planosporangium thailandense</name>
    <dbReference type="NCBI Taxonomy" id="765197"/>
    <lineage>
        <taxon>Bacteria</taxon>
        <taxon>Bacillati</taxon>
        <taxon>Actinomycetota</taxon>
        <taxon>Actinomycetes</taxon>
        <taxon>Micromonosporales</taxon>
        <taxon>Micromonosporaceae</taxon>
        <taxon>Planosporangium</taxon>
    </lineage>
</organism>
<comment type="caution">
    <text evidence="2">The sequence shown here is derived from an EMBL/GenBank/DDBJ whole genome shotgun (WGS) entry which is preliminary data.</text>
</comment>
<dbReference type="RefSeq" id="WP_167924386.1">
    <property type="nucleotide sequence ID" value="NZ_JAATVY010000003.1"/>
</dbReference>
<dbReference type="EMBL" id="JAATVY010000003">
    <property type="protein sequence ID" value="NJC69535.1"/>
    <property type="molecule type" value="Genomic_DNA"/>
</dbReference>
<dbReference type="Proteomes" id="UP000722989">
    <property type="component" value="Unassembled WGS sequence"/>
</dbReference>
<sequence>MTELTYPEVGATRGDELPPGYRHVRRHDKLGDGAEAFRRAAAGLRGWNMQRRAGLRVPASTPPPEPGVRVTMRAAFLRVPCQVVWVIDEERRYGFGYGALPGHPEIGEEAFVVSLDDGGQVWLDIRAFSRPGRWYTRLAGRLGWLVQDVATSRYVAAMRRIAAT</sequence>
<gene>
    <name evidence="2" type="ORF">HC031_07340</name>
</gene>
<feature type="domain" description="DUF1990" evidence="1">
    <location>
        <begin position="5"/>
        <end position="157"/>
    </location>
</feature>
<dbReference type="InterPro" id="IPR018960">
    <property type="entry name" value="DUF1990"/>
</dbReference>
<evidence type="ECO:0000313" key="3">
    <source>
        <dbReference type="Proteomes" id="UP000722989"/>
    </source>
</evidence>
<keyword evidence="3" id="KW-1185">Reference proteome</keyword>
<dbReference type="PANTHER" id="PTHR34202:SF1">
    <property type="entry name" value="UPF0548 PROTEIN"/>
    <property type="match status" value="1"/>
</dbReference>
<dbReference type="InterPro" id="IPR014457">
    <property type="entry name" value="UCP010260"/>
</dbReference>
<dbReference type="PIRSF" id="PIRSF010260">
    <property type="entry name" value="UCP010260"/>
    <property type="match status" value="1"/>
</dbReference>
<dbReference type="PANTHER" id="PTHR34202">
    <property type="entry name" value="UPF0548 PROTEIN"/>
    <property type="match status" value="1"/>
</dbReference>
<accession>A0ABX0XVZ0</accession>
<name>A0ABX0XVZ0_9ACTN</name>